<dbReference type="EMBL" id="FRBD01000003">
    <property type="protein sequence ID" value="SHK43019.1"/>
    <property type="molecule type" value="Genomic_DNA"/>
</dbReference>
<evidence type="ECO:0000313" key="2">
    <source>
        <dbReference type="Proteomes" id="UP000184130"/>
    </source>
</evidence>
<accession>A0A1M6SED6</accession>
<organism evidence="1 2">
    <name type="scientific">Xylanibacter ruminicola</name>
    <name type="common">Prevotella ruminicola</name>
    <dbReference type="NCBI Taxonomy" id="839"/>
    <lineage>
        <taxon>Bacteria</taxon>
        <taxon>Pseudomonadati</taxon>
        <taxon>Bacteroidota</taxon>
        <taxon>Bacteroidia</taxon>
        <taxon>Bacteroidales</taxon>
        <taxon>Prevotellaceae</taxon>
        <taxon>Xylanibacter</taxon>
    </lineage>
</organism>
<dbReference type="AlphaFoldDB" id="A0A1M6SED6"/>
<dbReference type="RefSeq" id="WP_073205045.1">
    <property type="nucleotide sequence ID" value="NZ_FRBD01000003.1"/>
</dbReference>
<gene>
    <name evidence="1" type="ORF">SAMN05216463_103143</name>
</gene>
<name>A0A1M6SED6_XYLRU</name>
<protein>
    <submittedName>
        <fullName evidence="1">Uncharacterized protein</fullName>
    </submittedName>
</protein>
<evidence type="ECO:0000313" key="1">
    <source>
        <dbReference type="EMBL" id="SHK43019.1"/>
    </source>
</evidence>
<dbReference type="OrthoDB" id="9802247at2"/>
<dbReference type="Proteomes" id="UP000184130">
    <property type="component" value="Unassembled WGS sequence"/>
</dbReference>
<reference evidence="1 2" key="1">
    <citation type="submission" date="2016-11" db="EMBL/GenBank/DDBJ databases">
        <authorList>
            <person name="Jaros S."/>
            <person name="Januszkiewicz K."/>
            <person name="Wedrychowicz H."/>
        </authorList>
    </citation>
    <scope>NUCLEOTIDE SEQUENCE [LARGE SCALE GENOMIC DNA]</scope>
    <source>
        <strain evidence="1 2">KHT3</strain>
    </source>
</reference>
<proteinExistence type="predicted"/>
<sequence>MAYKFTIKGIRKFNEEKVVEKALLSFRGIANDPEVKVMYHEPSGEEKESYTVMTVNVSTQGVNIKHLIGGNIIVELPWLASQMDVRLCYAYLNAVKKAHRGARIMDEEDKGVKLTEADAKEQWQQRWQNMDEIINKGEKLVVAGAVRDFHLNPSKYIGRDEATNRIGEAFDDLVTIQWANLDAINVREEKRHVSEEEELSSIRIVDNQEDVFIGACQYVGMMKGNTCKMVKFEDFCHLMEKQDEFQLLDEAQALLNKMDVEQWNELFDRAGGIVRENFRKTFIMRWNTDISNYTLSEFEDAMEDFFDEGFYYDWSIWDYQKAHIGDKFYMIRTGEGANGVVMRGTIIGTPYPDEDWSGKGRKVYYIRMNLTNMIHPEKTPLLLTTDELTEAIPDFNWKEGHSGEILSDSQADKLEEVWKDYIERTHAISSEEVMEGDFNEFYKEKGWKKPECYQGHGDHIDTIMEPEEFLTHHLPDVGKWTFYDTAHTEITHNEYDNEKGDLLVVKTGGEMGMVALLLNNEKVGRLDFVCTYPFHKGIPHKLKIKKVAEWDSQVEAVVYAETEEMNIAFYATDYYTNKAKYVPGAELDIELAASGYKVVEGEEKTVLDAETSAKMRNDMGIEPEYDDEGNVLPMELYHNELVAYLSHNEEYPDDAEFASPIKSVEQVSLFGIDFIKAVISICHEPEETYVHLYFKKEYLPNAKKGTLVRGFLWMQGKIKA</sequence>